<keyword evidence="2" id="KW-1185">Reference proteome</keyword>
<name>A0AAE0FZB1_9CHLO</name>
<dbReference type="Proteomes" id="UP001190700">
    <property type="component" value="Unassembled WGS sequence"/>
</dbReference>
<gene>
    <name evidence="1" type="ORF">CYMTET_22938</name>
</gene>
<dbReference type="AlphaFoldDB" id="A0AAE0FZB1"/>
<organism evidence="1 2">
    <name type="scientific">Cymbomonas tetramitiformis</name>
    <dbReference type="NCBI Taxonomy" id="36881"/>
    <lineage>
        <taxon>Eukaryota</taxon>
        <taxon>Viridiplantae</taxon>
        <taxon>Chlorophyta</taxon>
        <taxon>Pyramimonadophyceae</taxon>
        <taxon>Pyramimonadales</taxon>
        <taxon>Pyramimonadaceae</taxon>
        <taxon>Cymbomonas</taxon>
    </lineage>
</organism>
<sequence length="177" mass="18798">MAACNSPGDGKCFIWSLAAATTGQFSEQAVSRDGGGRVARAALSPAPCLMLLHLRLRISSQRVSSGAASGGWGGMAEGAVSALSADAEGRLLPGLAASLRAMHGERYELERDALDVLCFPRMRHGDEDFTSTMYTRAVTRISYNVALASSEADAFEYGRVEAYYLIWDPATHCACAV</sequence>
<dbReference type="EMBL" id="LGRX02011736">
    <property type="protein sequence ID" value="KAK3268573.1"/>
    <property type="molecule type" value="Genomic_DNA"/>
</dbReference>
<evidence type="ECO:0000313" key="1">
    <source>
        <dbReference type="EMBL" id="KAK3268573.1"/>
    </source>
</evidence>
<protein>
    <submittedName>
        <fullName evidence="1">Uncharacterized protein</fullName>
    </submittedName>
</protein>
<proteinExistence type="predicted"/>
<comment type="caution">
    <text evidence="1">The sequence shown here is derived from an EMBL/GenBank/DDBJ whole genome shotgun (WGS) entry which is preliminary data.</text>
</comment>
<evidence type="ECO:0000313" key="2">
    <source>
        <dbReference type="Proteomes" id="UP001190700"/>
    </source>
</evidence>
<accession>A0AAE0FZB1</accession>
<reference evidence="1 2" key="1">
    <citation type="journal article" date="2015" name="Genome Biol. Evol.">
        <title>Comparative Genomics of a Bacterivorous Green Alga Reveals Evolutionary Causalities and Consequences of Phago-Mixotrophic Mode of Nutrition.</title>
        <authorList>
            <person name="Burns J.A."/>
            <person name="Paasch A."/>
            <person name="Narechania A."/>
            <person name="Kim E."/>
        </authorList>
    </citation>
    <scope>NUCLEOTIDE SEQUENCE [LARGE SCALE GENOMIC DNA]</scope>
    <source>
        <strain evidence="1 2">PLY_AMNH</strain>
    </source>
</reference>